<organism evidence="1">
    <name type="scientific">Mammaliicoccus phage MSShimriz1</name>
    <dbReference type="NCBI Taxonomy" id="3230127"/>
    <lineage>
        <taxon>Viruses</taxon>
    </lineage>
</organism>
<proteinExistence type="predicted"/>
<accession>A0AAU8GTD0</accession>
<reference evidence="1" key="1">
    <citation type="submission" date="2024-06" db="EMBL/GenBank/DDBJ databases">
        <authorList>
            <person name="Ashkenazi R."/>
            <person name="Lipszyc R.R."/>
            <person name="Braunstein R."/>
            <person name="Yerushalmy O."/>
            <person name="Alkalay-Oren S."/>
            <person name="Coppenhagn-Glazer S."/>
            <person name="Hazan R."/>
        </authorList>
    </citation>
    <scope>NUCLEOTIDE SEQUENCE</scope>
</reference>
<protein>
    <submittedName>
        <fullName evidence="1">Uncharacterized protein</fullName>
    </submittedName>
</protein>
<sequence>MSQVINLRENSDIYLRVFFNTRGMLGTTL</sequence>
<name>A0AAU8GTD0_9VIRU</name>
<evidence type="ECO:0000313" key="1">
    <source>
        <dbReference type="EMBL" id="XCH45159.1"/>
    </source>
</evidence>
<dbReference type="EMBL" id="PP931174">
    <property type="protein sequence ID" value="XCH45159.1"/>
    <property type="molecule type" value="Genomic_DNA"/>
</dbReference>